<organism evidence="6 7">
    <name type="scientific">Vibrio lentus</name>
    <dbReference type="NCBI Taxonomy" id="136468"/>
    <lineage>
        <taxon>Bacteria</taxon>
        <taxon>Pseudomonadati</taxon>
        <taxon>Pseudomonadota</taxon>
        <taxon>Gammaproteobacteria</taxon>
        <taxon>Vibrionales</taxon>
        <taxon>Vibrionaceae</taxon>
        <taxon>Vibrio</taxon>
    </lineage>
</organism>
<dbReference type="InterPro" id="IPR050389">
    <property type="entry name" value="LysR-type_TF"/>
</dbReference>
<dbReference type="Pfam" id="PF03466">
    <property type="entry name" value="LysR_substrate"/>
    <property type="match status" value="1"/>
</dbReference>
<dbReference type="GO" id="GO:0003677">
    <property type="term" value="F:DNA binding"/>
    <property type="evidence" value="ECO:0007669"/>
    <property type="project" value="UniProtKB-KW"/>
</dbReference>
<evidence type="ECO:0000259" key="5">
    <source>
        <dbReference type="PROSITE" id="PS50931"/>
    </source>
</evidence>
<dbReference type="Pfam" id="PF00126">
    <property type="entry name" value="HTH_1"/>
    <property type="match status" value="1"/>
</dbReference>
<comment type="caution">
    <text evidence="6">The sequence shown here is derived from an EMBL/GenBank/DDBJ whole genome shotgun (WGS) entry which is preliminary data.</text>
</comment>
<accession>A0A2N7IL00</accession>
<keyword evidence="3" id="KW-0238">DNA-binding</keyword>
<dbReference type="RefSeq" id="WP_102559744.1">
    <property type="nucleotide sequence ID" value="NZ_MCYL01000006.1"/>
</dbReference>
<comment type="similarity">
    <text evidence="1">Belongs to the LysR transcriptional regulatory family.</text>
</comment>
<evidence type="ECO:0000256" key="4">
    <source>
        <dbReference type="ARBA" id="ARBA00023163"/>
    </source>
</evidence>
<dbReference type="SUPFAM" id="SSF46785">
    <property type="entry name" value="Winged helix' DNA-binding domain"/>
    <property type="match status" value="1"/>
</dbReference>
<reference evidence="7" key="1">
    <citation type="submission" date="2016-07" db="EMBL/GenBank/DDBJ databases">
        <title>Nontailed viruses are major unrecognized killers of bacteria in the ocean.</title>
        <authorList>
            <person name="Kauffman K."/>
            <person name="Hussain F."/>
            <person name="Yang J."/>
            <person name="Arevalo P."/>
            <person name="Brown J."/>
            <person name="Cutler M."/>
            <person name="Kelly L."/>
            <person name="Polz M.F."/>
        </authorList>
    </citation>
    <scope>NUCLEOTIDE SEQUENCE [LARGE SCALE GENOMIC DNA]</scope>
    <source>
        <strain evidence="7">10N.261.51.B8</strain>
    </source>
</reference>
<dbReference type="PANTHER" id="PTHR30118">
    <property type="entry name" value="HTH-TYPE TRANSCRIPTIONAL REGULATOR LEUO-RELATED"/>
    <property type="match status" value="1"/>
</dbReference>
<gene>
    <name evidence="6" type="ORF">BCT74_15940</name>
</gene>
<dbReference type="PROSITE" id="PS50931">
    <property type="entry name" value="HTH_LYSR"/>
    <property type="match status" value="1"/>
</dbReference>
<dbReference type="Gene3D" id="3.40.190.10">
    <property type="entry name" value="Periplasmic binding protein-like II"/>
    <property type="match status" value="2"/>
</dbReference>
<dbReference type="InterPro" id="IPR000847">
    <property type="entry name" value="LysR_HTH_N"/>
</dbReference>
<dbReference type="AlphaFoldDB" id="A0A2N7IL00"/>
<protein>
    <recommendedName>
        <fullName evidence="5">HTH lysR-type domain-containing protein</fullName>
    </recommendedName>
</protein>
<keyword evidence="2" id="KW-0805">Transcription regulation</keyword>
<dbReference type="Proteomes" id="UP000235746">
    <property type="component" value="Unassembled WGS sequence"/>
</dbReference>
<sequence length="276" mass="31162">MFDLNLVKPFLSVYQQRSITKAAESLELTQPAVSAAIKRFEAVVGYALFVRVGRSIEPTSMAHKLAGQLSDALELMEGAVSRKRDFTVYMPANLLHKMPMLNGVQLVESPISVENVIEDIRLNRVDLVVDTGLPKQSSLASEFATTDRLLLMSDPENSQFGEKISMDEFLEARHVTLKLLRQDTQIVDFLSEKSFTRDVAIEVRNLTNLILAVKGTDYIAAVPVSMIHLAKTIGLQIHEPPFAMRPVEFEFFYHKKYQTNGQHQELRDELKQLLNS</sequence>
<dbReference type="PRINTS" id="PR00039">
    <property type="entry name" value="HTHLYSR"/>
</dbReference>
<dbReference type="InterPro" id="IPR036390">
    <property type="entry name" value="WH_DNA-bd_sf"/>
</dbReference>
<evidence type="ECO:0000256" key="2">
    <source>
        <dbReference type="ARBA" id="ARBA00023015"/>
    </source>
</evidence>
<evidence type="ECO:0000313" key="7">
    <source>
        <dbReference type="Proteomes" id="UP000235746"/>
    </source>
</evidence>
<dbReference type="InterPro" id="IPR005119">
    <property type="entry name" value="LysR_subst-bd"/>
</dbReference>
<dbReference type="Gene3D" id="1.10.10.10">
    <property type="entry name" value="Winged helix-like DNA-binding domain superfamily/Winged helix DNA-binding domain"/>
    <property type="match status" value="1"/>
</dbReference>
<evidence type="ECO:0000256" key="3">
    <source>
        <dbReference type="ARBA" id="ARBA00023125"/>
    </source>
</evidence>
<evidence type="ECO:0000313" key="6">
    <source>
        <dbReference type="EMBL" id="PML58520.1"/>
    </source>
</evidence>
<dbReference type="EMBL" id="MCYL01000006">
    <property type="protein sequence ID" value="PML58520.1"/>
    <property type="molecule type" value="Genomic_DNA"/>
</dbReference>
<dbReference type="PANTHER" id="PTHR30118:SF6">
    <property type="entry name" value="HTH-TYPE TRANSCRIPTIONAL REGULATOR LEUO"/>
    <property type="match status" value="1"/>
</dbReference>
<keyword evidence="4" id="KW-0804">Transcription</keyword>
<name>A0A2N7IL00_9VIBR</name>
<evidence type="ECO:0000256" key="1">
    <source>
        <dbReference type="ARBA" id="ARBA00009437"/>
    </source>
</evidence>
<feature type="domain" description="HTH lysR-type" evidence="5">
    <location>
        <begin position="2"/>
        <end position="59"/>
    </location>
</feature>
<dbReference type="InterPro" id="IPR036388">
    <property type="entry name" value="WH-like_DNA-bd_sf"/>
</dbReference>
<proteinExistence type="inferred from homology"/>
<dbReference type="GO" id="GO:0003700">
    <property type="term" value="F:DNA-binding transcription factor activity"/>
    <property type="evidence" value="ECO:0007669"/>
    <property type="project" value="InterPro"/>
</dbReference>
<dbReference type="SUPFAM" id="SSF53850">
    <property type="entry name" value="Periplasmic binding protein-like II"/>
    <property type="match status" value="1"/>
</dbReference>